<accession>A0ABY7I065</accession>
<feature type="domain" description="Putative endonuclease Z1" evidence="2">
    <location>
        <begin position="278"/>
        <end position="485"/>
    </location>
</feature>
<keyword evidence="3" id="KW-0378">Hydrolase</keyword>
<dbReference type="Proteomes" id="UP001164713">
    <property type="component" value="Chromosome"/>
</dbReference>
<reference evidence="3" key="1">
    <citation type="submission" date="2022-12" db="EMBL/GenBank/DDBJ databases">
        <title>Genomic of Bacillus halotolerans.</title>
        <authorList>
            <person name="Xu G."/>
            <person name="Ding Y."/>
        </authorList>
    </citation>
    <scope>NUCLEOTIDE SEQUENCE</scope>
    <source>
        <strain evidence="3">B13</strain>
    </source>
</reference>
<feature type="domain" description="Helicase/UvrB N-terminal" evidence="1">
    <location>
        <begin position="33"/>
        <end position="208"/>
    </location>
</feature>
<proteinExistence type="predicted"/>
<gene>
    <name evidence="3" type="ORF">O0R52_20580</name>
</gene>
<evidence type="ECO:0000259" key="1">
    <source>
        <dbReference type="Pfam" id="PF04851"/>
    </source>
</evidence>
<sequence length="666" mass="75857">MIQSGISKVKKFNRVLKRDLPQEEIDRIMTTAEKMNIKIGKPYDETRQGLLFGQVQSGKTNNMLMTIAKASDNGHRLFIVLTSDNLWLYDQTLERIQEALPGLLTLGKDSWGIESMTTRIRTALQHSGIVLVTTKNKLILPKMQEFIDQYISTSTRAIIFDDEADQASLNTFANSDMQSKLSEVSASIVKLRDYFPKHVYVQVTATPQALFLQGANKAFRPDFIEKFDPGVGYVGGEVFFEDESFAMKSFADTEIDDIMNENSNLSFYTGGLAIPTGLRQALCTFFVGAAMKICNEEETNYTFLCHVSHKQDDHKRLEAIINGFITSLSIALHEENHEEERDIVYTYLNEAYRDLSQTNSRVPYFESVISEIADNITSTQSQLIISGSHFKRPNYSAPFNILIGGNKLGRGVTIKRLLVTYYGRTSQAPKVDTILQHARMYGYRQKDLGALRFYTSHSISDIFKEVYLSEKRLREVIDKSNPNDLQALVLSRTKHSIIKPTRSNVVYLDSVLFYMSGKRYFPRNPLVSNVSLLDQLLASYKSDQGLTMVPIQTLIEIINLTKSENFEGGSWDDEAVLACLKNMKNMYNNRGYLAVRRNRDIQKYARSMLSSDDNQLYNPDGPTLIMYKYIGSLDKGWTDNKPLWVPNLRFPDGNTYFMFSANEMFS</sequence>
<dbReference type="InterPro" id="IPR027417">
    <property type="entry name" value="P-loop_NTPase"/>
</dbReference>
<keyword evidence="3" id="KW-0347">Helicase</keyword>
<dbReference type="Pfam" id="PF04851">
    <property type="entry name" value="ResIII"/>
    <property type="match status" value="1"/>
</dbReference>
<dbReference type="SUPFAM" id="SSF52540">
    <property type="entry name" value="P-loop containing nucleoside triphosphate hydrolases"/>
    <property type="match status" value="1"/>
</dbReference>
<dbReference type="Pfam" id="PF10593">
    <property type="entry name" value="Z1"/>
    <property type="match status" value="1"/>
</dbReference>
<dbReference type="InterPro" id="IPR018310">
    <property type="entry name" value="Put_endonuclease_Z1-dom"/>
</dbReference>
<dbReference type="InterPro" id="IPR006935">
    <property type="entry name" value="Helicase/UvrB_N"/>
</dbReference>
<evidence type="ECO:0000313" key="4">
    <source>
        <dbReference type="Proteomes" id="UP001164713"/>
    </source>
</evidence>
<evidence type="ECO:0000313" key="3">
    <source>
        <dbReference type="EMBL" id="WAT21311.1"/>
    </source>
</evidence>
<dbReference type="GO" id="GO:0004386">
    <property type="term" value="F:helicase activity"/>
    <property type="evidence" value="ECO:0007669"/>
    <property type="project" value="UniProtKB-KW"/>
</dbReference>
<dbReference type="RefSeq" id="WP_269107587.1">
    <property type="nucleotide sequence ID" value="NZ_CP114066.1"/>
</dbReference>
<keyword evidence="3" id="KW-0547">Nucleotide-binding</keyword>
<evidence type="ECO:0000259" key="2">
    <source>
        <dbReference type="Pfam" id="PF10593"/>
    </source>
</evidence>
<keyword evidence="4" id="KW-1185">Reference proteome</keyword>
<protein>
    <submittedName>
        <fullName evidence="3">DEAD/DEAH box helicase family protein</fullName>
    </submittedName>
</protein>
<organism evidence="3 4">
    <name type="scientific">Bacillus halotolerans</name>
    <dbReference type="NCBI Taxonomy" id="260554"/>
    <lineage>
        <taxon>Bacteria</taxon>
        <taxon>Bacillati</taxon>
        <taxon>Bacillota</taxon>
        <taxon>Bacilli</taxon>
        <taxon>Bacillales</taxon>
        <taxon>Bacillaceae</taxon>
        <taxon>Bacillus</taxon>
    </lineage>
</organism>
<name>A0ABY7I065_9BACI</name>
<dbReference type="EMBL" id="CP114066">
    <property type="protein sequence ID" value="WAT21311.1"/>
    <property type="molecule type" value="Genomic_DNA"/>
</dbReference>
<keyword evidence="3" id="KW-0067">ATP-binding</keyword>